<dbReference type="InterPro" id="IPR044865">
    <property type="entry name" value="MRH_dom"/>
</dbReference>
<dbReference type="GO" id="GO:0034045">
    <property type="term" value="C:phagophore assembly site membrane"/>
    <property type="evidence" value="ECO:0007669"/>
    <property type="project" value="UniProtKB-SubCell"/>
</dbReference>
<evidence type="ECO:0000256" key="12">
    <source>
        <dbReference type="ARBA" id="ARBA00023006"/>
    </source>
</evidence>
<feature type="chain" id="PRO_5025519377" description="Autophagy-related protein 27" evidence="19">
    <location>
        <begin position="34"/>
        <end position="279"/>
    </location>
</feature>
<keyword evidence="7" id="KW-0813">Transport</keyword>
<dbReference type="GO" id="GO:0000139">
    <property type="term" value="C:Golgi membrane"/>
    <property type="evidence" value="ECO:0007669"/>
    <property type="project" value="UniProtKB-SubCell"/>
</dbReference>
<feature type="signal peptide" evidence="19">
    <location>
        <begin position="1"/>
        <end position="33"/>
    </location>
</feature>
<keyword evidence="8 18" id="KW-0812">Transmembrane</keyword>
<evidence type="ECO:0000256" key="11">
    <source>
        <dbReference type="ARBA" id="ARBA00022989"/>
    </source>
</evidence>
<keyword evidence="22" id="KW-1185">Reference proteome</keyword>
<name>A0A6A5C8H7_NAEFO</name>
<dbReference type="AlphaFoldDB" id="A0A6A5C8H7"/>
<evidence type="ECO:0000256" key="1">
    <source>
        <dbReference type="ARBA" id="ARBA00004304"/>
    </source>
</evidence>
<organism evidence="21 22">
    <name type="scientific">Naegleria fowleri</name>
    <name type="common">Brain eating amoeba</name>
    <dbReference type="NCBI Taxonomy" id="5763"/>
    <lineage>
        <taxon>Eukaryota</taxon>
        <taxon>Discoba</taxon>
        <taxon>Heterolobosea</taxon>
        <taxon>Tetramitia</taxon>
        <taxon>Eutetramitia</taxon>
        <taxon>Vahlkampfiidae</taxon>
        <taxon>Naegleria</taxon>
    </lineage>
</organism>
<sequence length="279" mass="31864">MFQFYSHPGQQRRGLFVVVLVVFLFSTLMDVSQQQSQPFCIFKTSDGRTIDINRAMKQDSDYHVYNAKLNYDFYVNLCKDASVACDGKNYAGVATYKRGTELLCGTYMAGKSIAENYQISLIDTNKPELGVIVQVNGGERFMNKQENMKITMNCKPNADPDKTFTFLGEVTKDSTISYEFSMDTPHSCIVDELPLGGLGYFGLAMLILFILFILYFIIGYFLNTLVFKKSEGWGISQLPQFEFWKNAIMLAWEGILFIKEGIQLLIFKYILKRTVYNAI</sequence>
<keyword evidence="17" id="KW-0968">Cytoplasmic vesicle</keyword>
<dbReference type="OMA" id="MKITMNC"/>
<dbReference type="EMBL" id="VFQX01000007">
    <property type="protein sequence ID" value="KAF0982814.1"/>
    <property type="molecule type" value="Genomic_DNA"/>
</dbReference>
<keyword evidence="12" id="KW-0072">Autophagy</keyword>
<dbReference type="GO" id="GO:0031966">
    <property type="term" value="C:mitochondrial membrane"/>
    <property type="evidence" value="ECO:0007669"/>
    <property type="project" value="UniProtKB-SubCell"/>
</dbReference>
<evidence type="ECO:0000256" key="9">
    <source>
        <dbReference type="ARBA" id="ARBA00022729"/>
    </source>
</evidence>
<dbReference type="InterPro" id="IPR018939">
    <property type="entry name" value="Autophagy-rel_prot_27"/>
</dbReference>
<evidence type="ECO:0000256" key="10">
    <source>
        <dbReference type="ARBA" id="ARBA00022927"/>
    </source>
</evidence>
<keyword evidence="16" id="KW-1015">Disulfide bond</keyword>
<evidence type="ECO:0000313" key="21">
    <source>
        <dbReference type="EMBL" id="KAF0982814.1"/>
    </source>
</evidence>
<evidence type="ECO:0000259" key="20">
    <source>
        <dbReference type="PROSITE" id="PS51914"/>
    </source>
</evidence>
<comment type="subcellular location">
    <subcellularLocation>
        <location evidence="2">Cytoplasmic vesicle membrane</location>
        <topology evidence="2">Single-pass type I membrane protein</topology>
    </subcellularLocation>
    <subcellularLocation>
        <location evidence="3">Golgi apparatus membrane</location>
    </subcellularLocation>
    <subcellularLocation>
        <location evidence="1">Mitochondrion membrane</location>
        <topology evidence="1">Single-pass membrane protein</topology>
    </subcellularLocation>
    <subcellularLocation>
        <location evidence="4">Preautophagosomal structure membrane</location>
        <topology evidence="4">Single-pass type I membrane protein</topology>
    </subcellularLocation>
</comment>
<evidence type="ECO:0000256" key="16">
    <source>
        <dbReference type="ARBA" id="ARBA00023157"/>
    </source>
</evidence>
<dbReference type="PROSITE" id="PS51914">
    <property type="entry name" value="MRH"/>
    <property type="match status" value="1"/>
</dbReference>
<proteinExistence type="inferred from homology"/>
<dbReference type="SUPFAM" id="SSF50911">
    <property type="entry name" value="Mannose 6-phosphate receptor domain"/>
    <property type="match status" value="1"/>
</dbReference>
<dbReference type="GeneID" id="68118008"/>
<evidence type="ECO:0000256" key="15">
    <source>
        <dbReference type="ARBA" id="ARBA00023136"/>
    </source>
</evidence>
<dbReference type="GO" id="GO:0015031">
    <property type="term" value="P:protein transport"/>
    <property type="evidence" value="ECO:0007669"/>
    <property type="project" value="UniProtKB-KW"/>
</dbReference>
<evidence type="ECO:0000256" key="13">
    <source>
        <dbReference type="ARBA" id="ARBA00023034"/>
    </source>
</evidence>
<comment type="caution">
    <text evidence="21">The sequence shown here is derived from an EMBL/GenBank/DDBJ whole genome shotgun (WGS) entry which is preliminary data.</text>
</comment>
<keyword evidence="15 18" id="KW-0472">Membrane</keyword>
<dbReference type="Gene3D" id="2.70.130.10">
    <property type="entry name" value="Mannose-6-phosphate receptor binding domain"/>
    <property type="match status" value="1"/>
</dbReference>
<dbReference type="GO" id="GO:0006914">
    <property type="term" value="P:autophagy"/>
    <property type="evidence" value="ECO:0007669"/>
    <property type="project" value="UniProtKB-KW"/>
</dbReference>
<dbReference type="VEuPathDB" id="AmoebaDB:NF0024370"/>
<evidence type="ECO:0000313" key="22">
    <source>
        <dbReference type="Proteomes" id="UP000444721"/>
    </source>
</evidence>
<dbReference type="InterPro" id="IPR009011">
    <property type="entry name" value="Man6P_isomerase_rcpt-bd_dom_sf"/>
</dbReference>
<evidence type="ECO:0000256" key="5">
    <source>
        <dbReference type="ARBA" id="ARBA00005363"/>
    </source>
</evidence>
<evidence type="ECO:0000256" key="2">
    <source>
        <dbReference type="ARBA" id="ARBA00004358"/>
    </source>
</evidence>
<evidence type="ECO:0000256" key="8">
    <source>
        <dbReference type="ARBA" id="ARBA00022692"/>
    </source>
</evidence>
<evidence type="ECO:0000256" key="14">
    <source>
        <dbReference type="ARBA" id="ARBA00023128"/>
    </source>
</evidence>
<evidence type="ECO:0000256" key="17">
    <source>
        <dbReference type="ARBA" id="ARBA00023329"/>
    </source>
</evidence>
<dbReference type="VEuPathDB" id="AmoebaDB:FDP41_010793"/>
<keyword evidence="14" id="KW-0496">Mitochondrion</keyword>
<dbReference type="GO" id="GO:0010008">
    <property type="term" value="C:endosome membrane"/>
    <property type="evidence" value="ECO:0007669"/>
    <property type="project" value="UniProtKB-SubCell"/>
</dbReference>
<dbReference type="PANTHER" id="PTHR15071:SF0">
    <property type="entry name" value="MANNOSE 6-PHOSPHATE RECEPTOR-LIKE PROTEIN 1"/>
    <property type="match status" value="1"/>
</dbReference>
<dbReference type="VEuPathDB" id="AmoebaDB:NfTy_014770"/>
<keyword evidence="11 18" id="KW-1133">Transmembrane helix</keyword>
<dbReference type="PANTHER" id="PTHR15071">
    <property type="entry name" value="MANNOSE-6-PHOSPHATE RECEPTOR FAMILY MEMBER"/>
    <property type="match status" value="1"/>
</dbReference>
<keyword evidence="13" id="KW-0333">Golgi apparatus</keyword>
<gene>
    <name evidence="21" type="ORF">FDP41_010793</name>
</gene>
<comment type="similarity">
    <text evidence="5">Belongs to the ATG27 family.</text>
</comment>
<accession>A0A6A5C8H7</accession>
<keyword evidence="9 19" id="KW-0732">Signal</keyword>
<protein>
    <recommendedName>
        <fullName evidence="6">Autophagy-related protein 27</fullName>
    </recommendedName>
</protein>
<evidence type="ECO:0000256" key="3">
    <source>
        <dbReference type="ARBA" id="ARBA00004394"/>
    </source>
</evidence>
<dbReference type="Proteomes" id="UP000444721">
    <property type="component" value="Unassembled WGS sequence"/>
</dbReference>
<feature type="domain" description="MRH" evidence="20">
    <location>
        <begin position="57"/>
        <end position="190"/>
    </location>
</feature>
<reference evidence="21 22" key="1">
    <citation type="journal article" date="2019" name="Sci. Rep.">
        <title>Nanopore sequencing improves the draft genome of the human pathogenic amoeba Naegleria fowleri.</title>
        <authorList>
            <person name="Liechti N."/>
            <person name="Schurch N."/>
            <person name="Bruggmann R."/>
            <person name="Wittwer M."/>
        </authorList>
    </citation>
    <scope>NUCLEOTIDE SEQUENCE [LARGE SCALE GENOMIC DNA]</scope>
    <source>
        <strain evidence="21 22">ATCC 30894</strain>
    </source>
</reference>
<dbReference type="RefSeq" id="XP_044567527.1">
    <property type="nucleotide sequence ID" value="XM_044701129.1"/>
</dbReference>
<keyword evidence="10" id="KW-0653">Protein transport</keyword>
<evidence type="ECO:0000256" key="6">
    <source>
        <dbReference type="ARBA" id="ARBA00013776"/>
    </source>
</evidence>
<evidence type="ECO:0000256" key="18">
    <source>
        <dbReference type="SAM" id="Phobius"/>
    </source>
</evidence>
<feature type="transmembrane region" description="Helical" evidence="18">
    <location>
        <begin position="198"/>
        <end position="222"/>
    </location>
</feature>
<dbReference type="Pfam" id="PF09451">
    <property type="entry name" value="ATG27"/>
    <property type="match status" value="1"/>
</dbReference>
<evidence type="ECO:0000256" key="19">
    <source>
        <dbReference type="SAM" id="SignalP"/>
    </source>
</evidence>
<evidence type="ECO:0000256" key="4">
    <source>
        <dbReference type="ARBA" id="ARBA00004472"/>
    </source>
</evidence>
<dbReference type="OrthoDB" id="10257154at2759"/>
<evidence type="ECO:0000256" key="7">
    <source>
        <dbReference type="ARBA" id="ARBA00022448"/>
    </source>
</evidence>